<dbReference type="Gene3D" id="1.10.8.260">
    <property type="entry name" value="HI0933 insert domain-like"/>
    <property type="match status" value="1"/>
</dbReference>
<dbReference type="SUPFAM" id="SSF160996">
    <property type="entry name" value="HI0933 insert domain-like"/>
    <property type="match status" value="1"/>
</dbReference>
<dbReference type="InterPro" id="IPR057661">
    <property type="entry name" value="RsdA/BaiN/AoA(So)_Rossmann"/>
</dbReference>
<keyword evidence="3" id="KW-0274">FAD</keyword>
<keyword evidence="2" id="KW-0285">Flavoprotein</keyword>
<dbReference type="PANTHER" id="PTHR42887:SF2">
    <property type="entry name" value="OS12G0638800 PROTEIN"/>
    <property type="match status" value="1"/>
</dbReference>
<protein>
    <recommendedName>
        <fullName evidence="8">Aminoacetone oxidase family FAD-binding enzyme</fullName>
    </recommendedName>
</protein>
<dbReference type="Gene3D" id="3.50.50.60">
    <property type="entry name" value="FAD/NAD(P)-binding domain"/>
    <property type="match status" value="2"/>
</dbReference>
<feature type="domain" description="RsdA/BaiN/AoA(So)-like insert" evidence="5">
    <location>
        <begin position="218"/>
        <end position="385"/>
    </location>
</feature>
<dbReference type="NCBIfam" id="TIGR00275">
    <property type="entry name" value="aminoacetone oxidase family FAD-binding enzyme"/>
    <property type="match status" value="1"/>
</dbReference>
<comment type="cofactor">
    <cofactor evidence="1">
        <name>FAD</name>
        <dbReference type="ChEBI" id="CHEBI:57692"/>
    </cofactor>
</comment>
<dbReference type="Gene3D" id="2.40.30.10">
    <property type="entry name" value="Translation factors"/>
    <property type="match status" value="1"/>
</dbReference>
<dbReference type="Pfam" id="PF03486">
    <property type="entry name" value="HI0933_like"/>
    <property type="match status" value="2"/>
</dbReference>
<dbReference type="SUPFAM" id="SSF51905">
    <property type="entry name" value="FAD/NAD(P)-binding domain"/>
    <property type="match status" value="1"/>
</dbReference>
<feature type="domain" description="RsdA/BaiN/AoA(So)-like Rossmann fold-like" evidence="4">
    <location>
        <begin position="34"/>
        <end position="88"/>
    </location>
</feature>
<evidence type="ECO:0000313" key="7">
    <source>
        <dbReference type="Proteomes" id="UP000237883"/>
    </source>
</evidence>
<dbReference type="InterPro" id="IPR055178">
    <property type="entry name" value="RsdA/BaiN/AoA(So)-like_dom"/>
</dbReference>
<evidence type="ECO:0000259" key="4">
    <source>
        <dbReference type="Pfam" id="PF03486"/>
    </source>
</evidence>
<evidence type="ECO:0000256" key="2">
    <source>
        <dbReference type="ARBA" id="ARBA00022630"/>
    </source>
</evidence>
<organism evidence="6 7">
    <name type="scientific">Mogibacterium diversum</name>
    <dbReference type="NCBI Taxonomy" id="114527"/>
    <lineage>
        <taxon>Bacteria</taxon>
        <taxon>Bacillati</taxon>
        <taxon>Bacillota</taxon>
        <taxon>Clostridia</taxon>
        <taxon>Peptostreptococcales</taxon>
        <taxon>Anaerovoracaceae</taxon>
        <taxon>Mogibacterium</taxon>
    </lineage>
</organism>
<proteinExistence type="predicted"/>
<dbReference type="PRINTS" id="PR00368">
    <property type="entry name" value="FADPNR"/>
</dbReference>
<sequence>MILYMQEGVFMSQKHMREKGAFHSPQIPKTLRSDILIIGGGPAGMAAAISAKRSNSKLDVVLIEKNEIMGRKLRATGNGRCNITNVNAEGFSEVTSFLSSLGIVTKTNDNGFLYPVSESAADVSELLELRLKQLGVKVYTGVTAMEVSYASDKTEFVTSVSMGGASSQGRLANALKCTVYSSALVIAAGGKSAPVYGSTGEGYRWLRGLGHTVTRLVPSLAPIECGGADLSKLSGTRVRAEAKLFKNGEEIHRECGEVLFTKFGLSGICVFNLSKMMKFEPGDTFSNFEIELDLCRDVELGEVLKRAAERVSNTNNEFLESEKLVDVFKTVFKEGAALEIIRQAGFKADEDSLVLSSEEARDKLVASASALKFQPTGQKGWKEAQCTSGGVVESEVDQSSFESNLVKNLYIVGEVLDYDGFCGGYNLNHAFLSGKRAGAAVADRI</sequence>
<dbReference type="Proteomes" id="UP000237883">
    <property type="component" value="Chromosome"/>
</dbReference>
<evidence type="ECO:0008006" key="8">
    <source>
        <dbReference type="Google" id="ProtNLM"/>
    </source>
</evidence>
<dbReference type="InterPro" id="IPR023166">
    <property type="entry name" value="BaiN-like_dom_sf"/>
</dbReference>
<evidence type="ECO:0000256" key="1">
    <source>
        <dbReference type="ARBA" id="ARBA00001974"/>
    </source>
</evidence>
<dbReference type="InterPro" id="IPR036188">
    <property type="entry name" value="FAD/NAD-bd_sf"/>
</dbReference>
<dbReference type="EMBL" id="CP027228">
    <property type="protein sequence ID" value="AVM47613.1"/>
    <property type="molecule type" value="Genomic_DNA"/>
</dbReference>
<evidence type="ECO:0000256" key="3">
    <source>
        <dbReference type="ARBA" id="ARBA00022827"/>
    </source>
</evidence>
<reference evidence="7" key="1">
    <citation type="submission" date="2018-02" db="EMBL/GenBank/DDBJ databases">
        <authorList>
            <person name="Holder M.E."/>
            <person name="Ajami N.J."/>
            <person name="Petrosino J.F."/>
        </authorList>
    </citation>
    <scope>NUCLEOTIDE SEQUENCE [LARGE SCALE GENOMIC DNA]</scope>
    <source>
        <strain evidence="7">CCUG 47132</strain>
    </source>
</reference>
<dbReference type="KEGG" id="mdv:C5Q96_01495"/>
<dbReference type="AlphaFoldDB" id="A0A2S0L2W9"/>
<evidence type="ECO:0000313" key="6">
    <source>
        <dbReference type="EMBL" id="AVM47613.1"/>
    </source>
</evidence>
<feature type="domain" description="RsdA/BaiN/AoA(So)-like Rossmann fold-like" evidence="4">
    <location>
        <begin position="93"/>
        <end position="439"/>
    </location>
</feature>
<dbReference type="InterPro" id="IPR004792">
    <property type="entry name" value="BaiN-like"/>
</dbReference>
<dbReference type="Pfam" id="PF22780">
    <property type="entry name" value="HI0933_like_1st"/>
    <property type="match status" value="1"/>
</dbReference>
<gene>
    <name evidence="6" type="ORF">C5Q96_01495</name>
</gene>
<keyword evidence="7" id="KW-1185">Reference proteome</keyword>
<dbReference type="PRINTS" id="PR00411">
    <property type="entry name" value="PNDRDTASEI"/>
</dbReference>
<dbReference type="PANTHER" id="PTHR42887">
    <property type="entry name" value="OS12G0638800 PROTEIN"/>
    <property type="match status" value="1"/>
</dbReference>
<name>A0A2S0L2W9_9FIRM</name>
<evidence type="ECO:0000259" key="5">
    <source>
        <dbReference type="Pfam" id="PF22780"/>
    </source>
</evidence>
<accession>A0A2S0L2W9</accession>